<reference evidence="2 3" key="1">
    <citation type="submission" date="2021-05" db="EMBL/GenBank/DDBJ databases">
        <authorList>
            <person name="Zhang Z.D."/>
            <person name="Osman G."/>
        </authorList>
    </citation>
    <scope>NUCLEOTIDE SEQUENCE [LARGE SCALE GENOMIC DNA]</scope>
    <source>
        <strain evidence="2 3">KCTC 32217</strain>
    </source>
</reference>
<feature type="domain" description="Secretion system C-terminal sorting" evidence="1">
    <location>
        <begin position="545"/>
        <end position="607"/>
    </location>
</feature>
<dbReference type="RefSeq" id="WP_213944092.1">
    <property type="nucleotide sequence ID" value="NZ_JAHCMY010000001.1"/>
</dbReference>
<protein>
    <submittedName>
        <fullName evidence="2">T9SS type A sorting domain-containing protein</fullName>
    </submittedName>
</protein>
<comment type="caution">
    <text evidence="2">The sequence shown here is derived from an EMBL/GenBank/DDBJ whole genome shotgun (WGS) entry which is preliminary data.</text>
</comment>
<dbReference type="NCBIfam" id="TIGR04183">
    <property type="entry name" value="Por_Secre_tail"/>
    <property type="match status" value="1"/>
</dbReference>
<name>A0AAP2G0Q1_9BACT</name>
<evidence type="ECO:0000259" key="1">
    <source>
        <dbReference type="Pfam" id="PF18962"/>
    </source>
</evidence>
<sequence>MRKLGNIGFWLCCTFLFFIPENIKAQLQQLPVSHKKASSPSVGQRLQQETLTLPFWDDFSTGILDTAKWENSGTVVSRSVGINPVTQGGVILDGTDERGAPYSTRMREQGLGDQLSSWPFNLSGLTSEQISSLYLSFSYQAGGKAEFPDGDDFLEVHLMDTLGNWQMVWEMPGGDLSKREIFTQVFVQIPAEFVHDNFRFKFQNRGRLSGPFDSWIVDYVFLNTGRNPSNTHFPDRALTKLPSSPLGRYTAIPYFEYQAHPELYSGIVASQFHNLDNRFRAMEYTVQLRNAETGAIIQNINSDTPFNPVPLSRERRDFISNPFDELDADLTEGIDLEAVIYLTTGDNYLINSISGQDTVFQRQVDFRVNDTIRQTIPLRDYFAYDNNSIDYAAGINQRAGMLAVRYEIEEEAYVNGLSINFTNFVQIGSPIEILVWNSLDQDPIYARERTIPQKESLREISFFPLDTLLRVQGEFYVGYRQFTNDFIHVGLDKTNDSGEEIFYNVTGAWAQNQIVEGSLLLRPHLTQDAPEETVEAPLEVKLRAYPNPVTERLVLEGATGEVTVYDSFGRQIQVNMSETENGKVLDFIGKQKGVYLIRTNVNQKPTSIRILVK</sequence>
<dbReference type="AlphaFoldDB" id="A0AAP2G0Q1"/>
<dbReference type="EMBL" id="JAHCMY010000001">
    <property type="protein sequence ID" value="MBS9523234.1"/>
    <property type="molecule type" value="Genomic_DNA"/>
</dbReference>
<gene>
    <name evidence="2" type="ORF">KI659_04310</name>
</gene>
<accession>A0AAP2G0Q1</accession>
<organism evidence="2 3">
    <name type="scientific">Litoribacter ruber</name>
    <dbReference type="NCBI Taxonomy" id="702568"/>
    <lineage>
        <taxon>Bacteria</taxon>
        <taxon>Pseudomonadati</taxon>
        <taxon>Bacteroidota</taxon>
        <taxon>Cytophagia</taxon>
        <taxon>Cytophagales</taxon>
        <taxon>Cyclobacteriaceae</taxon>
        <taxon>Litoribacter</taxon>
    </lineage>
</organism>
<proteinExistence type="predicted"/>
<dbReference type="InterPro" id="IPR026444">
    <property type="entry name" value="Secre_tail"/>
</dbReference>
<evidence type="ECO:0000313" key="3">
    <source>
        <dbReference type="Proteomes" id="UP001319104"/>
    </source>
</evidence>
<evidence type="ECO:0000313" key="2">
    <source>
        <dbReference type="EMBL" id="MBS9523234.1"/>
    </source>
</evidence>
<dbReference type="Pfam" id="PF18962">
    <property type="entry name" value="Por_Secre_tail"/>
    <property type="match status" value="1"/>
</dbReference>
<dbReference type="Proteomes" id="UP001319104">
    <property type="component" value="Unassembled WGS sequence"/>
</dbReference>
<keyword evidence="3" id="KW-1185">Reference proteome</keyword>